<proteinExistence type="predicted"/>
<reference evidence="2" key="1">
    <citation type="journal article" date="2019" name="bioRxiv">
        <title>The Genome of the Zebra Mussel, Dreissena polymorpha: A Resource for Invasive Species Research.</title>
        <authorList>
            <person name="McCartney M.A."/>
            <person name="Auch B."/>
            <person name="Kono T."/>
            <person name="Mallez S."/>
            <person name="Zhang Y."/>
            <person name="Obille A."/>
            <person name="Becker A."/>
            <person name="Abrahante J.E."/>
            <person name="Garbe J."/>
            <person name="Badalamenti J.P."/>
            <person name="Herman A."/>
            <person name="Mangelson H."/>
            <person name="Liachko I."/>
            <person name="Sullivan S."/>
            <person name="Sone E.D."/>
            <person name="Koren S."/>
            <person name="Silverstein K.A.T."/>
            <person name="Beckman K.B."/>
            <person name="Gohl D.M."/>
        </authorList>
    </citation>
    <scope>NUCLEOTIDE SEQUENCE</scope>
    <source>
        <strain evidence="2">Duluth1</strain>
        <tissue evidence="2">Whole animal</tissue>
    </source>
</reference>
<dbReference type="EMBL" id="JAIWYP010000004">
    <property type="protein sequence ID" value="KAH3830821.1"/>
    <property type="molecule type" value="Genomic_DNA"/>
</dbReference>
<accession>A0A9D4H734</accession>
<protein>
    <submittedName>
        <fullName evidence="2">Uncharacterized protein</fullName>
    </submittedName>
</protein>
<organism evidence="2 3">
    <name type="scientific">Dreissena polymorpha</name>
    <name type="common">Zebra mussel</name>
    <name type="synonym">Mytilus polymorpha</name>
    <dbReference type="NCBI Taxonomy" id="45954"/>
    <lineage>
        <taxon>Eukaryota</taxon>
        <taxon>Metazoa</taxon>
        <taxon>Spiralia</taxon>
        <taxon>Lophotrochozoa</taxon>
        <taxon>Mollusca</taxon>
        <taxon>Bivalvia</taxon>
        <taxon>Autobranchia</taxon>
        <taxon>Heteroconchia</taxon>
        <taxon>Euheterodonta</taxon>
        <taxon>Imparidentia</taxon>
        <taxon>Neoheterodontei</taxon>
        <taxon>Myida</taxon>
        <taxon>Dreissenoidea</taxon>
        <taxon>Dreissenidae</taxon>
        <taxon>Dreissena</taxon>
    </lineage>
</organism>
<evidence type="ECO:0000313" key="2">
    <source>
        <dbReference type="EMBL" id="KAH3830821.1"/>
    </source>
</evidence>
<dbReference type="AlphaFoldDB" id="A0A9D4H734"/>
<keyword evidence="1" id="KW-0732">Signal</keyword>
<comment type="caution">
    <text evidence="2">The sequence shown here is derived from an EMBL/GenBank/DDBJ whole genome shotgun (WGS) entry which is preliminary data.</text>
</comment>
<dbReference type="Proteomes" id="UP000828390">
    <property type="component" value="Unassembled WGS sequence"/>
</dbReference>
<evidence type="ECO:0000313" key="3">
    <source>
        <dbReference type="Proteomes" id="UP000828390"/>
    </source>
</evidence>
<feature type="signal peptide" evidence="1">
    <location>
        <begin position="1"/>
        <end position="32"/>
    </location>
</feature>
<keyword evidence="3" id="KW-1185">Reference proteome</keyword>
<evidence type="ECO:0000256" key="1">
    <source>
        <dbReference type="SAM" id="SignalP"/>
    </source>
</evidence>
<reference evidence="2" key="2">
    <citation type="submission" date="2020-11" db="EMBL/GenBank/DDBJ databases">
        <authorList>
            <person name="McCartney M.A."/>
            <person name="Auch B."/>
            <person name="Kono T."/>
            <person name="Mallez S."/>
            <person name="Becker A."/>
            <person name="Gohl D.M."/>
            <person name="Silverstein K.A.T."/>
            <person name="Koren S."/>
            <person name="Bechman K.B."/>
            <person name="Herman A."/>
            <person name="Abrahante J.E."/>
            <person name="Garbe J."/>
        </authorList>
    </citation>
    <scope>NUCLEOTIDE SEQUENCE</scope>
    <source>
        <strain evidence="2">Duluth1</strain>
        <tissue evidence="2">Whole animal</tissue>
    </source>
</reference>
<sequence length="90" mass="9380">MFGGRVGKDDGGRRLDFAILLGRLFLLICCRAQQEDRGRCVVSGGSRGWRLGAGPCAGAGGRKPALRGCAGAGAGCSALWELGRDKAYHD</sequence>
<name>A0A9D4H734_DREPO</name>
<gene>
    <name evidence="2" type="ORF">DPMN_104076</name>
</gene>
<feature type="chain" id="PRO_5039065303" evidence="1">
    <location>
        <begin position="33"/>
        <end position="90"/>
    </location>
</feature>